<gene>
    <name evidence="2" type="ORF">PGQ11_012668</name>
</gene>
<comment type="caution">
    <text evidence="2">The sequence shown here is derived from an EMBL/GenBank/DDBJ whole genome shotgun (WGS) entry which is preliminary data.</text>
</comment>
<sequence length="136" mass="14547">MRLVNATAAILALTARTALAEEQKNETWPDKCKVLQFANAVSESALLKVHCDDGPPCVQLDLNQCIGVKDDKLLGLKDGKISGSVDKCTMSPRTGMLKCKKKGGDVLSLETNSLIELDKGGIKCFDHSSVPCTAEV</sequence>
<dbReference type="EMBL" id="JAPCWZ010000007">
    <property type="protein sequence ID" value="KAK8856756.1"/>
    <property type="molecule type" value="Genomic_DNA"/>
</dbReference>
<keyword evidence="3" id="KW-1185">Reference proteome</keyword>
<dbReference type="Proteomes" id="UP001390339">
    <property type="component" value="Unassembled WGS sequence"/>
</dbReference>
<evidence type="ECO:0000256" key="1">
    <source>
        <dbReference type="SAM" id="SignalP"/>
    </source>
</evidence>
<dbReference type="Gene3D" id="2.30.60.10">
    <property type="entry name" value="Cyanovirin-N"/>
    <property type="match status" value="1"/>
</dbReference>
<evidence type="ECO:0000313" key="3">
    <source>
        <dbReference type="Proteomes" id="UP001390339"/>
    </source>
</evidence>
<reference evidence="2 3" key="1">
    <citation type="journal article" date="2024" name="IMA Fungus">
        <title>Apiospora arundinis, a panoply of carbohydrate-active enzymes and secondary metabolites.</title>
        <authorList>
            <person name="Sorensen T."/>
            <person name="Petersen C."/>
            <person name="Muurmann A.T."/>
            <person name="Christiansen J.V."/>
            <person name="Brundto M.L."/>
            <person name="Overgaard C.K."/>
            <person name="Boysen A.T."/>
            <person name="Wollenberg R.D."/>
            <person name="Larsen T.O."/>
            <person name="Sorensen J.L."/>
            <person name="Nielsen K.L."/>
            <person name="Sondergaard T.E."/>
        </authorList>
    </citation>
    <scope>NUCLEOTIDE SEQUENCE [LARGE SCALE GENOMIC DNA]</scope>
    <source>
        <strain evidence="2 3">AAU 773</strain>
    </source>
</reference>
<proteinExistence type="predicted"/>
<feature type="signal peptide" evidence="1">
    <location>
        <begin position="1"/>
        <end position="20"/>
    </location>
</feature>
<feature type="chain" id="PRO_5045044225" evidence="1">
    <location>
        <begin position="21"/>
        <end position="136"/>
    </location>
</feature>
<organism evidence="2 3">
    <name type="scientific">Apiospora arundinis</name>
    <dbReference type="NCBI Taxonomy" id="335852"/>
    <lineage>
        <taxon>Eukaryota</taxon>
        <taxon>Fungi</taxon>
        <taxon>Dikarya</taxon>
        <taxon>Ascomycota</taxon>
        <taxon>Pezizomycotina</taxon>
        <taxon>Sordariomycetes</taxon>
        <taxon>Xylariomycetidae</taxon>
        <taxon>Amphisphaeriales</taxon>
        <taxon>Apiosporaceae</taxon>
        <taxon>Apiospora</taxon>
    </lineage>
</organism>
<accession>A0ABR2I3G5</accession>
<name>A0ABR2I3G5_9PEZI</name>
<evidence type="ECO:0000313" key="2">
    <source>
        <dbReference type="EMBL" id="KAK8856756.1"/>
    </source>
</evidence>
<protein>
    <submittedName>
        <fullName evidence="2">Uncharacterized protein</fullName>
    </submittedName>
</protein>
<dbReference type="InterPro" id="IPR036673">
    <property type="entry name" value="Cyanovirin-N_sf"/>
</dbReference>
<keyword evidence="1" id="KW-0732">Signal</keyword>